<dbReference type="CDD" id="cd02869">
    <property type="entry name" value="PseudoU_synth_RluA_like"/>
    <property type="match status" value="1"/>
</dbReference>
<keyword evidence="2 5" id="KW-0413">Isomerase</keyword>
<dbReference type="SUPFAM" id="SSF55174">
    <property type="entry name" value="Alpha-L RNA-binding motif"/>
    <property type="match status" value="1"/>
</dbReference>
<dbReference type="PANTHER" id="PTHR21600:SF44">
    <property type="entry name" value="RIBOSOMAL LARGE SUBUNIT PSEUDOURIDINE SYNTHASE D"/>
    <property type="match status" value="1"/>
</dbReference>
<name>A0A2M6WJ50_9BACT</name>
<dbReference type="PROSITE" id="PS01129">
    <property type="entry name" value="PSI_RLU"/>
    <property type="match status" value="1"/>
</dbReference>
<evidence type="ECO:0000313" key="8">
    <source>
        <dbReference type="Proteomes" id="UP000228635"/>
    </source>
</evidence>
<keyword evidence="4" id="KW-0694">RNA-binding</keyword>
<reference evidence="8" key="1">
    <citation type="submission" date="2017-09" db="EMBL/GenBank/DDBJ databases">
        <title>Depth-based differentiation of microbial function through sediment-hosted aquifers and enrichment of novel symbionts in the deep terrestrial subsurface.</title>
        <authorList>
            <person name="Probst A.J."/>
            <person name="Ladd B."/>
            <person name="Jarett J.K."/>
            <person name="Geller-Mcgrath D.E."/>
            <person name="Sieber C.M.K."/>
            <person name="Emerson J.B."/>
            <person name="Anantharaman K."/>
            <person name="Thomas B.C."/>
            <person name="Malmstrom R."/>
            <person name="Stieglmeier M."/>
            <person name="Klingl A."/>
            <person name="Woyke T."/>
            <person name="Ryan C.M."/>
            <person name="Banfield J.F."/>
        </authorList>
    </citation>
    <scope>NUCLEOTIDE SEQUENCE [LARGE SCALE GENOMIC DNA]</scope>
</reference>
<dbReference type="Proteomes" id="UP000228635">
    <property type="component" value="Unassembled WGS sequence"/>
</dbReference>
<dbReference type="InterPro" id="IPR006145">
    <property type="entry name" value="PsdUridine_synth_RsuA/RluA"/>
</dbReference>
<dbReference type="InterPro" id="IPR020103">
    <property type="entry name" value="PsdUridine_synth_cat_dom_sf"/>
</dbReference>
<evidence type="ECO:0000313" key="7">
    <source>
        <dbReference type="EMBL" id="PIT92828.1"/>
    </source>
</evidence>
<comment type="caution">
    <text evidence="7">The sequence shown here is derived from an EMBL/GenBank/DDBJ whole genome shotgun (WGS) entry which is preliminary data.</text>
</comment>
<protein>
    <recommendedName>
        <fullName evidence="5">Pseudouridine synthase</fullName>
        <ecNumber evidence="5">5.4.99.-</ecNumber>
    </recommendedName>
</protein>
<dbReference type="EMBL" id="PFBA01000006">
    <property type="protein sequence ID" value="PIT92828.1"/>
    <property type="molecule type" value="Genomic_DNA"/>
</dbReference>
<evidence type="ECO:0000259" key="6">
    <source>
        <dbReference type="SMART" id="SM00363"/>
    </source>
</evidence>
<dbReference type="GO" id="GO:0120159">
    <property type="term" value="F:rRNA pseudouridine synthase activity"/>
    <property type="evidence" value="ECO:0007669"/>
    <property type="project" value="UniProtKB-ARBA"/>
</dbReference>
<sequence>MAVFTAEQRNHGERLDVFLSKQLNLPRATIQLLIKGGSVFINAKKILKSSQRVRENDRVAFAERKQTKQALVAPNASVPLTLVFENQNVVVIEKPAGILSHPTKFNRDYTVVNWLLAHFPEMKLVGDHEERPGLVHRLDKDTSGLMVAARTEEAFYNLKAQFAQHTISKQYLALVLGIPKERSGTITFPINVSLKRTVKRKVDRSHKTGTPATTHWKIRKTFADTFALLDVKIETGRTHQIRVHLAAIHHAVVGDRLYGGRPAMELGLKRQFLHAYSLSFKDVDGNILAFEIDLPKDLQDVLSRIGD</sequence>
<dbReference type="PANTHER" id="PTHR21600">
    <property type="entry name" value="MITOCHONDRIAL RNA PSEUDOURIDINE SYNTHASE"/>
    <property type="match status" value="1"/>
</dbReference>
<proteinExistence type="inferred from homology"/>
<dbReference type="AlphaFoldDB" id="A0A2M6WJ50"/>
<feature type="active site" evidence="3">
    <location>
        <position position="139"/>
    </location>
</feature>
<dbReference type="InterPro" id="IPR002942">
    <property type="entry name" value="S4_RNA-bd"/>
</dbReference>
<comment type="similarity">
    <text evidence="1 5">Belongs to the pseudouridine synthase RluA family.</text>
</comment>
<organism evidence="7 8">
    <name type="scientific">Candidatus Harrisonbacteria bacterium CG10_big_fil_rev_8_21_14_0_10_42_17</name>
    <dbReference type="NCBI Taxonomy" id="1974584"/>
    <lineage>
        <taxon>Bacteria</taxon>
        <taxon>Candidatus Harrisoniibacteriota</taxon>
    </lineage>
</organism>
<dbReference type="Pfam" id="PF00849">
    <property type="entry name" value="PseudoU_synth_2"/>
    <property type="match status" value="1"/>
</dbReference>
<comment type="function">
    <text evidence="5">Responsible for synthesis of pseudouridine from uracil.</text>
</comment>
<dbReference type="InterPro" id="IPR036986">
    <property type="entry name" value="S4_RNA-bd_sf"/>
</dbReference>
<dbReference type="NCBIfam" id="TIGR00005">
    <property type="entry name" value="rluA_subfam"/>
    <property type="match status" value="1"/>
</dbReference>
<dbReference type="SMART" id="SM00363">
    <property type="entry name" value="S4"/>
    <property type="match status" value="1"/>
</dbReference>
<dbReference type="GO" id="GO:0003723">
    <property type="term" value="F:RNA binding"/>
    <property type="evidence" value="ECO:0007669"/>
    <property type="project" value="UniProtKB-KW"/>
</dbReference>
<dbReference type="GO" id="GO:0000455">
    <property type="term" value="P:enzyme-directed rRNA pseudouridine synthesis"/>
    <property type="evidence" value="ECO:0007669"/>
    <property type="project" value="TreeGrafter"/>
</dbReference>
<dbReference type="EC" id="5.4.99.-" evidence="5"/>
<dbReference type="PROSITE" id="PS50889">
    <property type="entry name" value="S4"/>
    <property type="match status" value="1"/>
</dbReference>
<dbReference type="CDD" id="cd00165">
    <property type="entry name" value="S4"/>
    <property type="match status" value="1"/>
</dbReference>
<evidence type="ECO:0000256" key="2">
    <source>
        <dbReference type="ARBA" id="ARBA00023235"/>
    </source>
</evidence>
<evidence type="ECO:0000256" key="1">
    <source>
        <dbReference type="ARBA" id="ARBA00010876"/>
    </source>
</evidence>
<comment type="catalytic activity">
    <reaction evidence="5">
        <text>a uridine in RNA = a pseudouridine in RNA</text>
        <dbReference type="Rhea" id="RHEA:48348"/>
        <dbReference type="Rhea" id="RHEA-COMP:12068"/>
        <dbReference type="Rhea" id="RHEA-COMP:12069"/>
        <dbReference type="ChEBI" id="CHEBI:65314"/>
        <dbReference type="ChEBI" id="CHEBI:65315"/>
    </reaction>
</comment>
<accession>A0A2M6WJ50</accession>
<dbReference type="InterPro" id="IPR006225">
    <property type="entry name" value="PsdUridine_synth_RluC/D"/>
</dbReference>
<evidence type="ECO:0000256" key="5">
    <source>
        <dbReference type="RuleBase" id="RU362028"/>
    </source>
</evidence>
<evidence type="ECO:0000256" key="3">
    <source>
        <dbReference type="PIRSR" id="PIRSR606225-1"/>
    </source>
</evidence>
<evidence type="ECO:0000256" key="4">
    <source>
        <dbReference type="PROSITE-ProRule" id="PRU00182"/>
    </source>
</evidence>
<dbReference type="Gene3D" id="3.30.2350.10">
    <property type="entry name" value="Pseudouridine synthase"/>
    <property type="match status" value="1"/>
</dbReference>
<feature type="domain" description="RNA-binding S4" evidence="6">
    <location>
        <begin position="13"/>
        <end position="72"/>
    </location>
</feature>
<dbReference type="SUPFAM" id="SSF55120">
    <property type="entry name" value="Pseudouridine synthase"/>
    <property type="match status" value="1"/>
</dbReference>
<dbReference type="Gene3D" id="3.10.290.10">
    <property type="entry name" value="RNA-binding S4 domain"/>
    <property type="match status" value="1"/>
</dbReference>
<gene>
    <name evidence="7" type="ORF">COU08_00390</name>
</gene>
<dbReference type="InterPro" id="IPR050188">
    <property type="entry name" value="RluA_PseudoU_synthase"/>
</dbReference>
<dbReference type="InterPro" id="IPR006224">
    <property type="entry name" value="PsdUridine_synth_RluA-like_CS"/>
</dbReference>
<dbReference type="Pfam" id="PF01479">
    <property type="entry name" value="S4"/>
    <property type="match status" value="1"/>
</dbReference>